<protein>
    <recommendedName>
        <fullName evidence="2">histidine kinase</fullName>
        <ecNumber evidence="2">2.7.13.3</ecNumber>
    </recommendedName>
</protein>
<feature type="coiled-coil region" evidence="10">
    <location>
        <begin position="493"/>
        <end position="527"/>
    </location>
</feature>
<sequence>MNKRLLILILYILGGCSGDNSRNKSLKINSQELEITDKVSRDSLLKHIKSIPIDSQKLKNLFDFSYHYLRKRNRSEFLFWNNKTLELSEKLQDTSKIAESYWDLGSFYYNTGIYDSAYYYYSKSYNDYSIIEDIPHAAKMLYSMGIVQKDLRDYQGSENTTIDAIKLFERVDDEKGIYYGYNNLAVIYNNYEQYDVALSFHEQALAIAENLGQQELIAISRNNIGVVQKNLENYLKAVENFNKGLELDSIKRLNPKLYARLIDNLAYTKLISSKYDLDPIYKDLIKSKNMRESLQDQAGVSISNIHLAEFYLKKEDTNLAKKQFLDAYQFAREIESASDMLYTLQNLGEIDDSRSKDYLQEYIRISDSLTRRERRVRNKFARTKYQIDKIEKVNQKLITQRELIIGISLGSILIISLLSFLISQRIRNKKLQLEQNQTRNNQEIYELLLSQHGKLEEGRRIEKERISRELHDGVLGKLFGIRFLLSNLTDPDIPQERKAKKKYLGELKEIEEEIRSISHNLSKSTDLFKEDFKSIIEKLIQREQDQSKLNFKLILKDKYSFLNNLPITFKVNIYRIIQEAIYNVIKHSNGSECKVFIKTSSEKMILRIIDNGKGFDPNEIKRGIGLKNIGNRINEMDGVWNIFSEKGKTEIRVLLNYNNE</sequence>
<dbReference type="CDD" id="cd16917">
    <property type="entry name" value="HATPase_UhpB-NarQ-NarX-like"/>
    <property type="match status" value="1"/>
</dbReference>
<keyword evidence="11" id="KW-1133">Transmembrane helix</keyword>
<keyword evidence="7" id="KW-0067">ATP-binding</keyword>
<dbReference type="GO" id="GO:0000155">
    <property type="term" value="F:phosphorelay sensor kinase activity"/>
    <property type="evidence" value="ECO:0007669"/>
    <property type="project" value="InterPro"/>
</dbReference>
<dbReference type="InterPro" id="IPR003594">
    <property type="entry name" value="HATPase_dom"/>
</dbReference>
<accession>A0A2T6AK37</accession>
<dbReference type="InterPro" id="IPR036890">
    <property type="entry name" value="HATPase_C_sf"/>
</dbReference>
<comment type="caution">
    <text evidence="13">The sequence shown here is derived from an EMBL/GenBank/DDBJ whole genome shotgun (WGS) entry which is preliminary data.</text>
</comment>
<evidence type="ECO:0000256" key="7">
    <source>
        <dbReference type="ARBA" id="ARBA00022840"/>
    </source>
</evidence>
<keyword evidence="5" id="KW-0547">Nucleotide-binding</keyword>
<dbReference type="GO" id="GO:0005524">
    <property type="term" value="F:ATP binding"/>
    <property type="evidence" value="ECO:0007669"/>
    <property type="project" value="UniProtKB-KW"/>
</dbReference>
<evidence type="ECO:0000256" key="2">
    <source>
        <dbReference type="ARBA" id="ARBA00012438"/>
    </source>
</evidence>
<dbReference type="Gene3D" id="3.30.565.10">
    <property type="entry name" value="Histidine kinase-like ATPase, C-terminal domain"/>
    <property type="match status" value="1"/>
</dbReference>
<dbReference type="Pfam" id="PF13424">
    <property type="entry name" value="TPR_12"/>
    <property type="match status" value="1"/>
</dbReference>
<evidence type="ECO:0000313" key="13">
    <source>
        <dbReference type="EMBL" id="PTX44174.1"/>
    </source>
</evidence>
<keyword evidence="4" id="KW-0808">Transferase</keyword>
<evidence type="ECO:0000259" key="12">
    <source>
        <dbReference type="PROSITE" id="PS50109"/>
    </source>
</evidence>
<dbReference type="InterPro" id="IPR011990">
    <property type="entry name" value="TPR-like_helical_dom_sf"/>
</dbReference>
<keyword evidence="3" id="KW-0597">Phosphoprotein</keyword>
<feature type="repeat" description="TPR" evidence="9">
    <location>
        <begin position="218"/>
        <end position="251"/>
    </location>
</feature>
<dbReference type="Proteomes" id="UP000244174">
    <property type="component" value="Unassembled WGS sequence"/>
</dbReference>
<name>A0A2T6AK37_9FLAO</name>
<keyword evidence="6 13" id="KW-0418">Kinase</keyword>
<keyword evidence="10" id="KW-0175">Coiled coil</keyword>
<evidence type="ECO:0000256" key="6">
    <source>
        <dbReference type="ARBA" id="ARBA00022777"/>
    </source>
</evidence>
<evidence type="ECO:0000313" key="14">
    <source>
        <dbReference type="Proteomes" id="UP000244174"/>
    </source>
</evidence>
<proteinExistence type="predicted"/>
<dbReference type="Gene3D" id="1.25.40.10">
    <property type="entry name" value="Tetratricopeptide repeat domain"/>
    <property type="match status" value="1"/>
</dbReference>
<dbReference type="InterPro" id="IPR050482">
    <property type="entry name" value="Sensor_HK_TwoCompSys"/>
</dbReference>
<evidence type="ECO:0000256" key="9">
    <source>
        <dbReference type="PROSITE-ProRule" id="PRU00339"/>
    </source>
</evidence>
<dbReference type="PANTHER" id="PTHR24421">
    <property type="entry name" value="NITRATE/NITRITE SENSOR PROTEIN NARX-RELATED"/>
    <property type="match status" value="1"/>
</dbReference>
<dbReference type="GO" id="GO:0016020">
    <property type="term" value="C:membrane"/>
    <property type="evidence" value="ECO:0007669"/>
    <property type="project" value="InterPro"/>
</dbReference>
<evidence type="ECO:0000256" key="3">
    <source>
        <dbReference type="ARBA" id="ARBA00022553"/>
    </source>
</evidence>
<keyword evidence="9" id="KW-0802">TPR repeat</keyword>
<keyword evidence="8" id="KW-0902">Two-component regulatory system</keyword>
<organism evidence="13 14">
    <name type="scientific">Christiangramia gaetbulicola</name>
    <dbReference type="NCBI Taxonomy" id="703340"/>
    <lineage>
        <taxon>Bacteria</taxon>
        <taxon>Pseudomonadati</taxon>
        <taxon>Bacteroidota</taxon>
        <taxon>Flavobacteriia</taxon>
        <taxon>Flavobacteriales</taxon>
        <taxon>Flavobacteriaceae</taxon>
        <taxon>Christiangramia</taxon>
    </lineage>
</organism>
<evidence type="ECO:0000256" key="8">
    <source>
        <dbReference type="ARBA" id="ARBA00023012"/>
    </source>
</evidence>
<evidence type="ECO:0000256" key="10">
    <source>
        <dbReference type="SAM" id="Coils"/>
    </source>
</evidence>
<dbReference type="RefSeq" id="WP_108170148.1">
    <property type="nucleotide sequence ID" value="NZ_QBKQ01000001.1"/>
</dbReference>
<dbReference type="EC" id="2.7.13.3" evidence="2"/>
<dbReference type="Pfam" id="PF07730">
    <property type="entry name" value="HisKA_3"/>
    <property type="match status" value="1"/>
</dbReference>
<keyword evidence="11" id="KW-0812">Transmembrane</keyword>
<gene>
    <name evidence="13" type="ORF">C8P64_0144</name>
</gene>
<dbReference type="PROSITE" id="PS50109">
    <property type="entry name" value="HIS_KIN"/>
    <property type="match status" value="1"/>
</dbReference>
<evidence type="ECO:0000256" key="11">
    <source>
        <dbReference type="SAM" id="Phobius"/>
    </source>
</evidence>
<evidence type="ECO:0000256" key="1">
    <source>
        <dbReference type="ARBA" id="ARBA00000085"/>
    </source>
</evidence>
<dbReference type="PROSITE" id="PS50005">
    <property type="entry name" value="TPR"/>
    <property type="match status" value="1"/>
</dbReference>
<dbReference type="Pfam" id="PF02518">
    <property type="entry name" value="HATPase_c"/>
    <property type="match status" value="1"/>
</dbReference>
<dbReference type="PANTHER" id="PTHR24421:SF10">
    <property type="entry name" value="NITRATE_NITRITE SENSOR PROTEIN NARQ"/>
    <property type="match status" value="1"/>
</dbReference>
<evidence type="ECO:0000256" key="4">
    <source>
        <dbReference type="ARBA" id="ARBA00022679"/>
    </source>
</evidence>
<feature type="domain" description="Histidine kinase" evidence="12">
    <location>
        <begin position="465"/>
        <end position="659"/>
    </location>
</feature>
<dbReference type="SUPFAM" id="SSF55874">
    <property type="entry name" value="ATPase domain of HSP90 chaperone/DNA topoisomerase II/histidine kinase"/>
    <property type="match status" value="1"/>
</dbReference>
<evidence type="ECO:0000256" key="5">
    <source>
        <dbReference type="ARBA" id="ARBA00022741"/>
    </source>
</evidence>
<dbReference type="SMART" id="SM00387">
    <property type="entry name" value="HATPase_c"/>
    <property type="match status" value="1"/>
</dbReference>
<dbReference type="SUPFAM" id="SSF48452">
    <property type="entry name" value="TPR-like"/>
    <property type="match status" value="1"/>
</dbReference>
<keyword evidence="11" id="KW-0472">Membrane</keyword>
<dbReference type="InterPro" id="IPR005467">
    <property type="entry name" value="His_kinase_dom"/>
</dbReference>
<feature type="transmembrane region" description="Helical" evidence="11">
    <location>
        <begin position="403"/>
        <end position="422"/>
    </location>
</feature>
<dbReference type="AlphaFoldDB" id="A0A2T6AK37"/>
<dbReference type="Gene3D" id="1.20.5.1930">
    <property type="match status" value="1"/>
</dbReference>
<comment type="catalytic activity">
    <reaction evidence="1">
        <text>ATP + protein L-histidine = ADP + protein N-phospho-L-histidine.</text>
        <dbReference type="EC" id="2.7.13.3"/>
    </reaction>
</comment>
<dbReference type="InterPro" id="IPR011712">
    <property type="entry name" value="Sig_transdc_His_kin_sub3_dim/P"/>
</dbReference>
<dbReference type="SMART" id="SM00028">
    <property type="entry name" value="TPR"/>
    <property type="match status" value="4"/>
</dbReference>
<keyword evidence="14" id="KW-1185">Reference proteome</keyword>
<dbReference type="GO" id="GO:0046983">
    <property type="term" value="F:protein dimerization activity"/>
    <property type="evidence" value="ECO:0007669"/>
    <property type="project" value="InterPro"/>
</dbReference>
<dbReference type="EMBL" id="QBKQ01000001">
    <property type="protein sequence ID" value="PTX44174.1"/>
    <property type="molecule type" value="Genomic_DNA"/>
</dbReference>
<reference evidence="13 14" key="1">
    <citation type="submission" date="2018-04" db="EMBL/GenBank/DDBJ databases">
        <title>Genomic Encyclopedia of Archaeal and Bacterial Type Strains, Phase II (KMG-II): from individual species to whole genera.</title>
        <authorList>
            <person name="Goeker M."/>
        </authorList>
    </citation>
    <scope>NUCLEOTIDE SEQUENCE [LARGE SCALE GENOMIC DNA]</scope>
    <source>
        <strain evidence="13 14">DSM 23082</strain>
    </source>
</reference>
<dbReference type="InterPro" id="IPR019734">
    <property type="entry name" value="TPR_rpt"/>
</dbReference>
<dbReference type="PROSITE" id="PS51257">
    <property type="entry name" value="PROKAR_LIPOPROTEIN"/>
    <property type="match status" value="1"/>
</dbReference>
<dbReference type="OrthoDB" id="977000at2"/>